<feature type="domain" description="Origin recognition complex subunit 3 winged helix C-terminal" evidence="8">
    <location>
        <begin position="608"/>
        <end position="712"/>
    </location>
</feature>
<name>A0A8H8BWN4_9HELO</name>
<dbReference type="InterPro" id="IPR020795">
    <property type="entry name" value="ORC3"/>
</dbReference>
<dbReference type="AlphaFoldDB" id="A0A8H8BWN4"/>
<evidence type="ECO:0000259" key="7">
    <source>
        <dbReference type="Pfam" id="PF07034"/>
    </source>
</evidence>
<dbReference type="GO" id="GO:0005656">
    <property type="term" value="C:nuclear pre-replicative complex"/>
    <property type="evidence" value="ECO:0007669"/>
    <property type="project" value="TreeGrafter"/>
</dbReference>
<protein>
    <recommendedName>
        <fullName evidence="11">Origin recognition complex subunit</fullName>
    </recommendedName>
</protein>
<dbReference type="GO" id="GO:0005664">
    <property type="term" value="C:nuclear origin of replication recognition complex"/>
    <property type="evidence" value="ECO:0007669"/>
    <property type="project" value="InterPro"/>
</dbReference>
<evidence type="ECO:0000256" key="2">
    <source>
        <dbReference type="ARBA" id="ARBA00010977"/>
    </source>
</evidence>
<comment type="subcellular location">
    <subcellularLocation>
        <location evidence="1">Nucleus</location>
    </subcellularLocation>
</comment>
<organism evidence="9 10">
    <name type="scientific">Cadophora malorum</name>
    <dbReference type="NCBI Taxonomy" id="108018"/>
    <lineage>
        <taxon>Eukaryota</taxon>
        <taxon>Fungi</taxon>
        <taxon>Dikarya</taxon>
        <taxon>Ascomycota</taxon>
        <taxon>Pezizomycotina</taxon>
        <taxon>Leotiomycetes</taxon>
        <taxon>Helotiales</taxon>
        <taxon>Ploettnerulaceae</taxon>
        <taxon>Cadophora</taxon>
    </lineage>
</organism>
<comment type="caution">
    <text evidence="9">The sequence shown here is derived from an EMBL/GenBank/DDBJ whole genome shotgun (WGS) entry which is preliminary data.</text>
</comment>
<dbReference type="Pfam" id="PF07034">
    <property type="entry name" value="ORC3_N"/>
    <property type="match status" value="1"/>
</dbReference>
<keyword evidence="3" id="KW-0235">DNA replication</keyword>
<dbReference type="PANTHER" id="PTHR12748:SF0">
    <property type="entry name" value="ORIGIN RECOGNITION COMPLEX SUBUNIT 3"/>
    <property type="match status" value="1"/>
</dbReference>
<dbReference type="EMBL" id="JAFJYH010000001">
    <property type="protein sequence ID" value="KAG4426592.1"/>
    <property type="molecule type" value="Genomic_DNA"/>
</dbReference>
<evidence type="ECO:0000259" key="8">
    <source>
        <dbReference type="Pfam" id="PF18137"/>
    </source>
</evidence>
<evidence type="ECO:0008006" key="11">
    <source>
        <dbReference type="Google" id="ProtNLM"/>
    </source>
</evidence>
<dbReference type="GO" id="GO:0031261">
    <property type="term" value="C:DNA replication preinitiation complex"/>
    <property type="evidence" value="ECO:0007669"/>
    <property type="project" value="TreeGrafter"/>
</dbReference>
<dbReference type="GO" id="GO:0006270">
    <property type="term" value="P:DNA replication initiation"/>
    <property type="evidence" value="ECO:0007669"/>
    <property type="project" value="TreeGrafter"/>
</dbReference>
<dbReference type="CDD" id="cd20704">
    <property type="entry name" value="Orc3"/>
    <property type="match status" value="2"/>
</dbReference>
<gene>
    <name evidence="9" type="ORF">IFR04_000023</name>
</gene>
<keyword evidence="5" id="KW-0539">Nucleus</keyword>
<dbReference type="OrthoDB" id="10265211at2759"/>
<evidence type="ECO:0000313" key="9">
    <source>
        <dbReference type="EMBL" id="KAG4426592.1"/>
    </source>
</evidence>
<evidence type="ECO:0000256" key="1">
    <source>
        <dbReference type="ARBA" id="ARBA00004123"/>
    </source>
</evidence>
<sequence length="715" mass="79796">MSEFDDYDSHRGFDTTDHQTAYVYDPTNAANEPLAQPAKRRKVAKTIGSGGHTSEASRPFSFEPLLDGLEAPDCLDTRKCLFERSWSATEARIQSILNDANEDTLAEVTTFIGDSGDLRVLDRVPTGFVVTGPNITSQGLLFNQLSTHLRSQIDGPVVVLRSGDASNLKAVLKQIIRDATNQRPCEDDEGELSSQRDGRKLLNYDLEILHGYVEVHQSQVVVVAFQDSEAFDTSLVADLISLFSSWKDRIPVVLLFGIATSVELFHERLSQTASRSLEGRQFDVEQTNSLLERIFEKAVSGSEAPLRLGSKLVAELIERQEDHVQSVQSFVVALKYSYMCHFYGNPLSILNDVASNLSLQKFLQPQHFELIRMLPSFKKLAEGLVEAGELLQARDILRDDKALLSKVEECLDSRQADISRILRAMHLAAACSSEPVTKTELYMTTFQGDLGRSELVSSILDSLKRMAPEDLTEFIRGASEAVNGGAPSMDLEGWADDDVEFLGELSKIQTQVSLLLQASEKDGKPVRSSYAIHSKGVRTTVIAQRVQLSYEKSTLSEQDKEFTALVDQLSQILSDYFTIDSPQDIFLNEVWLFNSTTPYRDYFTPRPRAVIERALSAPYDYLNCECCEPLEGLSSTHPATAILYQMYLETGSLINIFDLWSAFFEMIGGGDEQKIQERDALVLFYRALADLKSLGMVKQSKKKADHLAKVAWKGL</sequence>
<dbReference type="GO" id="GO:0003688">
    <property type="term" value="F:DNA replication origin binding"/>
    <property type="evidence" value="ECO:0007669"/>
    <property type="project" value="TreeGrafter"/>
</dbReference>
<dbReference type="InterPro" id="IPR040855">
    <property type="entry name" value="ORC_WH_C"/>
</dbReference>
<evidence type="ECO:0000256" key="4">
    <source>
        <dbReference type="ARBA" id="ARBA00023125"/>
    </source>
</evidence>
<dbReference type="PANTHER" id="PTHR12748">
    <property type="entry name" value="ORIGIN RECOGNITION COMPLEX SUBUNIT 3"/>
    <property type="match status" value="1"/>
</dbReference>
<evidence type="ECO:0000256" key="5">
    <source>
        <dbReference type="ARBA" id="ARBA00023242"/>
    </source>
</evidence>
<dbReference type="InterPro" id="IPR045667">
    <property type="entry name" value="ORC3_N"/>
</dbReference>
<feature type="compositionally biased region" description="Basic and acidic residues" evidence="6">
    <location>
        <begin position="7"/>
        <end position="17"/>
    </location>
</feature>
<feature type="region of interest" description="Disordered" evidence="6">
    <location>
        <begin position="1"/>
        <end position="39"/>
    </location>
</feature>
<proteinExistence type="inferred from homology"/>
<evidence type="ECO:0000256" key="3">
    <source>
        <dbReference type="ARBA" id="ARBA00022705"/>
    </source>
</evidence>
<feature type="domain" description="Origin recognition complex subunit 3 N-terminal" evidence="7">
    <location>
        <begin position="19"/>
        <end position="350"/>
    </location>
</feature>
<keyword evidence="10" id="KW-1185">Reference proteome</keyword>
<keyword evidence="4" id="KW-0238">DNA-binding</keyword>
<evidence type="ECO:0000256" key="6">
    <source>
        <dbReference type="SAM" id="MobiDB-lite"/>
    </source>
</evidence>
<dbReference type="Proteomes" id="UP000664132">
    <property type="component" value="Unassembled WGS sequence"/>
</dbReference>
<reference evidence="9" key="1">
    <citation type="submission" date="2021-02" db="EMBL/GenBank/DDBJ databases">
        <title>Genome sequence Cadophora malorum strain M34.</title>
        <authorList>
            <person name="Stefanovic E."/>
            <person name="Vu D."/>
            <person name="Scully C."/>
            <person name="Dijksterhuis J."/>
            <person name="Roader J."/>
            <person name="Houbraken J."/>
        </authorList>
    </citation>
    <scope>NUCLEOTIDE SEQUENCE</scope>
    <source>
        <strain evidence="9">M34</strain>
    </source>
</reference>
<dbReference type="Pfam" id="PF18137">
    <property type="entry name" value="WHD_ORC"/>
    <property type="match status" value="1"/>
</dbReference>
<comment type="similarity">
    <text evidence="2">Belongs to the ORC3 family.</text>
</comment>
<evidence type="ECO:0000313" key="10">
    <source>
        <dbReference type="Proteomes" id="UP000664132"/>
    </source>
</evidence>
<accession>A0A8H8BWN4</accession>